<dbReference type="SUPFAM" id="SSF53300">
    <property type="entry name" value="vWA-like"/>
    <property type="match status" value="1"/>
</dbReference>
<dbReference type="AlphaFoldDB" id="A0A1U8E0S0"/>
<proteinExistence type="predicted"/>
<name>A0A1U8E0S0_ALLSI</name>
<organism evidence="2 3">
    <name type="scientific">Alligator sinensis</name>
    <name type="common">Chinese alligator</name>
    <dbReference type="NCBI Taxonomy" id="38654"/>
    <lineage>
        <taxon>Eukaryota</taxon>
        <taxon>Metazoa</taxon>
        <taxon>Chordata</taxon>
        <taxon>Craniata</taxon>
        <taxon>Vertebrata</taxon>
        <taxon>Euteleostomi</taxon>
        <taxon>Archelosauria</taxon>
        <taxon>Archosauria</taxon>
        <taxon>Crocodylia</taxon>
        <taxon>Alligatoridae</taxon>
        <taxon>Alligatorinae</taxon>
        <taxon>Alligator</taxon>
    </lineage>
</organism>
<protein>
    <submittedName>
        <fullName evidence="3">von Willebrand factor A domain-containing protein 5A-like</fullName>
    </submittedName>
</protein>
<feature type="domain" description="VWFA" evidence="1">
    <location>
        <begin position="61"/>
        <end position="154"/>
    </location>
</feature>
<dbReference type="GeneID" id="102378031"/>
<dbReference type="InterPro" id="IPR002035">
    <property type="entry name" value="VWF_A"/>
</dbReference>
<keyword evidence="2" id="KW-1185">Reference proteome</keyword>
<dbReference type="Pfam" id="PF13519">
    <property type="entry name" value="VWA_2"/>
    <property type="match status" value="1"/>
</dbReference>
<dbReference type="STRING" id="38654.A0A1U8E0S0"/>
<sequence length="175" mass="18673">MWCCAGKRRTGAGLAAGVSLPILTEHAHHVGTLMGDPVAMVTLLPNIPEAGLAQSQAGEFIFLLDRSGSMGCPMDSSTGHPLRIDSAKDTLVLLLKSLPLGCYFNIYSFGSNFKSFYPQSVEYTQGTMADSLKRVQSFQADLGGTEILRPLQAISAPPATTSHLWQPLPGWAPSP</sequence>
<evidence type="ECO:0000313" key="3">
    <source>
        <dbReference type="RefSeq" id="XP_014383100.2"/>
    </source>
</evidence>
<dbReference type="PANTHER" id="PTHR45737">
    <property type="entry name" value="VON WILLEBRAND FACTOR A DOMAIN-CONTAINING PROTEIN 5A"/>
    <property type="match status" value="1"/>
</dbReference>
<dbReference type="Proteomes" id="UP000189705">
    <property type="component" value="Unplaced"/>
</dbReference>
<evidence type="ECO:0000313" key="2">
    <source>
        <dbReference type="Proteomes" id="UP000189705"/>
    </source>
</evidence>
<accession>A0A1U8E0S0</accession>
<gene>
    <name evidence="3" type="primary">LOC102378031</name>
</gene>
<dbReference type="InParanoid" id="A0A1U8E0S0"/>
<evidence type="ECO:0000259" key="1">
    <source>
        <dbReference type="Pfam" id="PF13519"/>
    </source>
</evidence>
<dbReference type="PANTHER" id="PTHR45737:SF6">
    <property type="entry name" value="VON WILLEBRAND FACTOR A DOMAIN-CONTAINING PROTEIN 5A"/>
    <property type="match status" value="1"/>
</dbReference>
<dbReference type="KEGG" id="asn:102378031"/>
<reference evidence="3" key="1">
    <citation type="submission" date="2025-08" db="UniProtKB">
        <authorList>
            <consortium name="RefSeq"/>
        </authorList>
    </citation>
    <scope>IDENTIFICATION</scope>
</reference>
<dbReference type="Gene3D" id="3.40.50.410">
    <property type="entry name" value="von Willebrand factor, type A domain"/>
    <property type="match status" value="1"/>
</dbReference>
<dbReference type="RefSeq" id="XP_014383100.2">
    <property type="nucleotide sequence ID" value="XM_014527614.2"/>
</dbReference>
<dbReference type="InterPro" id="IPR036465">
    <property type="entry name" value="vWFA_dom_sf"/>
</dbReference>
<feature type="non-terminal residue" evidence="3">
    <location>
        <position position="175"/>
    </location>
</feature>